<keyword evidence="2" id="KW-0472">Membrane</keyword>
<proteinExistence type="predicted"/>
<feature type="transmembrane region" description="Helical" evidence="2">
    <location>
        <begin position="51"/>
        <end position="70"/>
    </location>
</feature>
<dbReference type="InterPro" id="IPR036010">
    <property type="entry name" value="2Fe-2S_ferredoxin-like_sf"/>
</dbReference>
<dbReference type="CDD" id="cd00207">
    <property type="entry name" value="fer2"/>
    <property type="match status" value="1"/>
</dbReference>
<dbReference type="Gene3D" id="3.10.20.30">
    <property type="match status" value="1"/>
</dbReference>
<feature type="transmembrane region" description="Helical" evidence="2">
    <location>
        <begin position="82"/>
        <end position="105"/>
    </location>
</feature>
<keyword evidence="2" id="KW-0812">Transmembrane</keyword>
<feature type="region of interest" description="Disordered" evidence="1">
    <location>
        <begin position="366"/>
        <end position="387"/>
    </location>
</feature>
<dbReference type="Pfam" id="PF00111">
    <property type="entry name" value="Fer2"/>
    <property type="match status" value="1"/>
</dbReference>
<sequence length="387" mass="42694">MQRNLRMLSGSVLYLFLACHLLNMAFGLISVDAVEAARTYLTKPWATPPLAQFLGLCLLIHLVLGLAAIYRRNTLRMSGYDSVQLVSGLLVIPLLASHFVGIWAAKNLYGFDPTYRIILSYFWMDAPAEGLRQVIVVVVAWLHGSIGMFSWLRLKASWDRLSLFIYPLVVAVPVLALVGFVDAGNQVIAERQAAMEQSADNQPAQDYTQEEIEEMEAAAAQRNDEIQRNMALQSRIVWTTIIVYLVLTAATFIARAVRLYHARQRTVSVRYLHGPTFSTPVGANMLEIARLHDVPHANLCRGRGRCGTCRIRVLEADPSLPDAGKVEAATLARLKLGPDIRLACQVMPTAGELVVERLVAPDIDPAELHLEPDTSDNDNAVPETAGA</sequence>
<feature type="transmembrane region" description="Helical" evidence="2">
    <location>
        <begin position="236"/>
        <end position="257"/>
    </location>
</feature>
<protein>
    <submittedName>
        <fullName evidence="4">2Fe-2S iron-sulfur cluster-binding protein</fullName>
    </submittedName>
</protein>
<dbReference type="SUPFAM" id="SSF54292">
    <property type="entry name" value="2Fe-2S ferredoxin-like"/>
    <property type="match status" value="1"/>
</dbReference>
<evidence type="ECO:0000313" key="4">
    <source>
        <dbReference type="EMBL" id="MDA5398095.1"/>
    </source>
</evidence>
<dbReference type="InterPro" id="IPR034804">
    <property type="entry name" value="SQR/QFR_C/D"/>
</dbReference>
<dbReference type="InterPro" id="IPR012675">
    <property type="entry name" value="Beta-grasp_dom_sf"/>
</dbReference>
<organism evidence="4 5">
    <name type="scientific">Hoeflea prorocentri</name>
    <dbReference type="NCBI Taxonomy" id="1922333"/>
    <lineage>
        <taxon>Bacteria</taxon>
        <taxon>Pseudomonadati</taxon>
        <taxon>Pseudomonadota</taxon>
        <taxon>Alphaproteobacteria</taxon>
        <taxon>Hyphomicrobiales</taxon>
        <taxon>Rhizobiaceae</taxon>
        <taxon>Hoeflea</taxon>
    </lineage>
</organism>
<dbReference type="PROSITE" id="PS51257">
    <property type="entry name" value="PROKAR_LIPOPROTEIN"/>
    <property type="match status" value="1"/>
</dbReference>
<keyword evidence="5" id="KW-1185">Reference proteome</keyword>
<feature type="transmembrane region" description="Helical" evidence="2">
    <location>
        <begin position="163"/>
        <end position="181"/>
    </location>
</feature>
<feature type="transmembrane region" description="Helical" evidence="2">
    <location>
        <begin position="12"/>
        <end position="31"/>
    </location>
</feature>
<dbReference type="InterPro" id="IPR001041">
    <property type="entry name" value="2Fe-2S_ferredoxin-type"/>
</dbReference>
<dbReference type="Proteomes" id="UP001151234">
    <property type="component" value="Unassembled WGS sequence"/>
</dbReference>
<dbReference type="RefSeq" id="WP_267989535.1">
    <property type="nucleotide sequence ID" value="NZ_JAPJZI010000001.1"/>
</dbReference>
<accession>A0A9X3ZH08</accession>
<dbReference type="AlphaFoldDB" id="A0A9X3ZH08"/>
<evidence type="ECO:0000256" key="1">
    <source>
        <dbReference type="SAM" id="MobiDB-lite"/>
    </source>
</evidence>
<evidence type="ECO:0000259" key="3">
    <source>
        <dbReference type="PROSITE" id="PS51085"/>
    </source>
</evidence>
<dbReference type="SUPFAM" id="SSF81343">
    <property type="entry name" value="Fumarate reductase respiratory complex transmembrane subunits"/>
    <property type="match status" value="1"/>
</dbReference>
<feature type="transmembrane region" description="Helical" evidence="2">
    <location>
        <begin position="130"/>
        <end position="151"/>
    </location>
</feature>
<evidence type="ECO:0000256" key="2">
    <source>
        <dbReference type="SAM" id="Phobius"/>
    </source>
</evidence>
<dbReference type="EMBL" id="JAPJZI010000001">
    <property type="protein sequence ID" value="MDA5398095.1"/>
    <property type="molecule type" value="Genomic_DNA"/>
</dbReference>
<gene>
    <name evidence="4" type="ORF">OQ273_05865</name>
</gene>
<reference evidence="4" key="1">
    <citation type="submission" date="2022-11" db="EMBL/GenBank/DDBJ databases">
        <title>Draft genome sequence of Hoeflea poritis E7-10 and Hoeflea prorocentri PM5-8, separated from scleractinian coral Porites lutea and marine dinoflagellate.</title>
        <authorList>
            <person name="Zhang G."/>
            <person name="Wei Q."/>
            <person name="Cai L."/>
        </authorList>
    </citation>
    <scope>NUCLEOTIDE SEQUENCE</scope>
    <source>
        <strain evidence="4">PM5-8</strain>
    </source>
</reference>
<dbReference type="GO" id="GO:0016020">
    <property type="term" value="C:membrane"/>
    <property type="evidence" value="ECO:0007669"/>
    <property type="project" value="InterPro"/>
</dbReference>
<comment type="caution">
    <text evidence="4">The sequence shown here is derived from an EMBL/GenBank/DDBJ whole genome shotgun (WGS) entry which is preliminary data.</text>
</comment>
<evidence type="ECO:0000313" key="5">
    <source>
        <dbReference type="Proteomes" id="UP001151234"/>
    </source>
</evidence>
<dbReference type="PROSITE" id="PS51085">
    <property type="entry name" value="2FE2S_FER_2"/>
    <property type="match status" value="1"/>
</dbReference>
<dbReference type="GO" id="GO:0051536">
    <property type="term" value="F:iron-sulfur cluster binding"/>
    <property type="evidence" value="ECO:0007669"/>
    <property type="project" value="InterPro"/>
</dbReference>
<feature type="domain" description="2Fe-2S ferredoxin-type" evidence="3">
    <location>
        <begin position="265"/>
        <end position="361"/>
    </location>
</feature>
<keyword evidence="2" id="KW-1133">Transmembrane helix</keyword>
<dbReference type="Gene3D" id="1.20.1300.10">
    <property type="entry name" value="Fumarate reductase/succinate dehydrogenase, transmembrane subunit"/>
    <property type="match status" value="1"/>
</dbReference>
<name>A0A9X3ZH08_9HYPH</name>